<proteinExistence type="predicted"/>
<comment type="caution">
    <text evidence="1">The sequence shown here is derived from an EMBL/GenBank/DDBJ whole genome shotgun (WGS) entry which is preliminary data.</text>
</comment>
<accession>A0ABP9Q039</accession>
<name>A0ABP9Q039_9PSEU</name>
<dbReference type="Proteomes" id="UP001500192">
    <property type="component" value="Unassembled WGS sequence"/>
</dbReference>
<dbReference type="RefSeq" id="WP_346051794.1">
    <property type="nucleotide sequence ID" value="NZ_BAABIB010000012.1"/>
</dbReference>
<protein>
    <submittedName>
        <fullName evidence="1">Uncharacterized protein</fullName>
    </submittedName>
</protein>
<sequence>MSERDQALTTLRRRGVLDALVWAQRSAYGQVRQDYNPDGGHKQSWIGFSGHTYLIDRLDRVFQCGDYAAPRGEGPIGRDVLAAGITDDDFRTMPHLPAGTVVRHDFNGSPGWSADGWRWLLTSYRFGEVHRIRWPEHRKTKQLVARQPHDDGGLFPLTTLTTVPVQPTLILAHAMDPETVESELFLGRSRWNPDGGDAWVWCEDLLAQPPARTTWSEPHLPTAVADRTVPDADVALRRAVSGPRAIGDA</sequence>
<dbReference type="EMBL" id="BAABIB010000012">
    <property type="protein sequence ID" value="GAA5152668.1"/>
    <property type="molecule type" value="Genomic_DNA"/>
</dbReference>
<keyword evidence="2" id="KW-1185">Reference proteome</keyword>
<reference evidence="2" key="1">
    <citation type="journal article" date="2019" name="Int. J. Syst. Evol. Microbiol.">
        <title>The Global Catalogue of Microorganisms (GCM) 10K type strain sequencing project: providing services to taxonomists for standard genome sequencing and annotation.</title>
        <authorList>
            <consortium name="The Broad Institute Genomics Platform"/>
            <consortium name="The Broad Institute Genome Sequencing Center for Infectious Disease"/>
            <person name="Wu L."/>
            <person name="Ma J."/>
        </authorList>
    </citation>
    <scope>NUCLEOTIDE SEQUENCE [LARGE SCALE GENOMIC DNA]</scope>
    <source>
        <strain evidence="2">JCM 18054</strain>
    </source>
</reference>
<evidence type="ECO:0000313" key="2">
    <source>
        <dbReference type="Proteomes" id="UP001500192"/>
    </source>
</evidence>
<gene>
    <name evidence="1" type="ORF">GCM10023214_04910</name>
</gene>
<organism evidence="1 2">
    <name type="scientific">Amycolatopsis dongchuanensis</name>
    <dbReference type="NCBI Taxonomy" id="1070866"/>
    <lineage>
        <taxon>Bacteria</taxon>
        <taxon>Bacillati</taxon>
        <taxon>Actinomycetota</taxon>
        <taxon>Actinomycetes</taxon>
        <taxon>Pseudonocardiales</taxon>
        <taxon>Pseudonocardiaceae</taxon>
        <taxon>Amycolatopsis</taxon>
    </lineage>
</organism>
<evidence type="ECO:0000313" key="1">
    <source>
        <dbReference type="EMBL" id="GAA5152668.1"/>
    </source>
</evidence>